<dbReference type="PANTHER" id="PTHR46586:SF3">
    <property type="entry name" value="ANKYRIN REPEAT-CONTAINING PROTEIN"/>
    <property type="match status" value="1"/>
</dbReference>
<protein>
    <submittedName>
        <fullName evidence="1">Ankyrin repeat protein</fullName>
    </submittedName>
</protein>
<dbReference type="AlphaFoldDB" id="A0A9N8D9Q9"/>
<dbReference type="Gene3D" id="1.25.40.20">
    <property type="entry name" value="Ankyrin repeat-containing domain"/>
    <property type="match status" value="1"/>
</dbReference>
<proteinExistence type="predicted"/>
<dbReference type="InterPro" id="IPR036770">
    <property type="entry name" value="Ankyrin_rpt-contain_sf"/>
</dbReference>
<sequence length="320" mass="36075">MAIMSTLFSWIAKKLSVVSSNQTSENGQPEGDVPLMDTTEIWVDHIFAFVGMGHYALVAPVNKKMKELYKRYCDSVESPPIVVTWEPFTNRQAGYTDTFYSNALCDVRCAEHVQIHYNATPTSTTFNEAHACKALAKVGNLIVLWWAHDEKSFQWDTATCSAAARGGHLKVLKWARSKGCPWNEWTCAFAAEGGHLEILEWAIEKGCRRHSLTFCELAARNGHKNILRWALNNRFRSSALKSEAFVAEGGHLDLLIWLLATGRIPMHPGICWRAARGGHLEVLQWARANRCPWDARTCHEAERKGHVEILEWARANGCPE</sequence>
<dbReference type="SUPFAM" id="SSF140860">
    <property type="entry name" value="Pseudo ankyrin repeat-like"/>
    <property type="match status" value="1"/>
</dbReference>
<gene>
    <name evidence="1" type="ORF">SEMRO_55_G032300.1</name>
</gene>
<dbReference type="PANTHER" id="PTHR46586">
    <property type="entry name" value="ANKYRIN REPEAT-CONTAINING PROTEIN"/>
    <property type="match status" value="1"/>
</dbReference>
<accession>A0A9N8D9Q9</accession>
<comment type="caution">
    <text evidence="1">The sequence shown here is derived from an EMBL/GenBank/DDBJ whole genome shotgun (WGS) entry which is preliminary data.</text>
</comment>
<dbReference type="EMBL" id="CAICTM010000054">
    <property type="protein sequence ID" value="CAB9499172.1"/>
    <property type="molecule type" value="Genomic_DNA"/>
</dbReference>
<dbReference type="Proteomes" id="UP001153069">
    <property type="component" value="Unassembled WGS sequence"/>
</dbReference>
<keyword evidence="2" id="KW-1185">Reference proteome</keyword>
<name>A0A9N8D9Q9_9STRA</name>
<organism evidence="1 2">
    <name type="scientific">Seminavis robusta</name>
    <dbReference type="NCBI Taxonomy" id="568900"/>
    <lineage>
        <taxon>Eukaryota</taxon>
        <taxon>Sar</taxon>
        <taxon>Stramenopiles</taxon>
        <taxon>Ochrophyta</taxon>
        <taxon>Bacillariophyta</taxon>
        <taxon>Bacillariophyceae</taxon>
        <taxon>Bacillariophycidae</taxon>
        <taxon>Naviculales</taxon>
        <taxon>Naviculaceae</taxon>
        <taxon>Seminavis</taxon>
    </lineage>
</organism>
<dbReference type="InterPro" id="IPR052050">
    <property type="entry name" value="SecEffector_AnkRepeat"/>
</dbReference>
<evidence type="ECO:0000313" key="2">
    <source>
        <dbReference type="Proteomes" id="UP001153069"/>
    </source>
</evidence>
<evidence type="ECO:0000313" key="1">
    <source>
        <dbReference type="EMBL" id="CAB9499172.1"/>
    </source>
</evidence>
<reference evidence="1" key="1">
    <citation type="submission" date="2020-06" db="EMBL/GenBank/DDBJ databases">
        <authorList>
            <consortium name="Plant Systems Biology data submission"/>
        </authorList>
    </citation>
    <scope>NUCLEOTIDE SEQUENCE</scope>
    <source>
        <strain evidence="1">D6</strain>
    </source>
</reference>